<comment type="subcellular location">
    <subcellularLocation>
        <location evidence="1">Cell envelope</location>
    </subcellularLocation>
</comment>
<dbReference type="AlphaFoldDB" id="A0AAP4F085"/>
<evidence type="ECO:0000313" key="8">
    <source>
        <dbReference type="Proteomes" id="UP001300383"/>
    </source>
</evidence>
<evidence type="ECO:0000259" key="4">
    <source>
        <dbReference type="Pfam" id="PF25967"/>
    </source>
</evidence>
<reference evidence="7 8" key="1">
    <citation type="submission" date="2023-05" db="EMBL/GenBank/DDBJ databases">
        <title>[ruminococcus] sp. nov., isolated from a pig farm feces dump.</title>
        <authorList>
            <person name="Chang Y.-H."/>
        </authorList>
    </citation>
    <scope>NUCLEOTIDE SEQUENCE [LARGE SCALE GENOMIC DNA]</scope>
    <source>
        <strain evidence="7 8">YH-rum2234</strain>
    </source>
</reference>
<name>A0AAP4F085_9FIRM</name>
<dbReference type="Proteomes" id="UP001300383">
    <property type="component" value="Unassembled WGS sequence"/>
</dbReference>
<dbReference type="InterPro" id="IPR058627">
    <property type="entry name" value="MdtA-like_C"/>
</dbReference>
<dbReference type="GO" id="GO:0030313">
    <property type="term" value="C:cell envelope"/>
    <property type="evidence" value="ECO:0007669"/>
    <property type="project" value="UniProtKB-SubCell"/>
</dbReference>
<evidence type="ECO:0000259" key="6">
    <source>
        <dbReference type="Pfam" id="PF25990"/>
    </source>
</evidence>
<dbReference type="Gene3D" id="2.40.30.170">
    <property type="match status" value="1"/>
</dbReference>
<evidence type="ECO:0000256" key="2">
    <source>
        <dbReference type="ARBA" id="ARBA00023054"/>
    </source>
</evidence>
<gene>
    <name evidence="7" type="ORF">QJ036_10855</name>
</gene>
<dbReference type="EMBL" id="JASGBQ010000022">
    <property type="protein sequence ID" value="MDI9242965.1"/>
    <property type="molecule type" value="Genomic_DNA"/>
</dbReference>
<feature type="domain" description="Multidrug resistance protein MdtA-like C-terminal permuted SH3" evidence="4">
    <location>
        <begin position="327"/>
        <end position="371"/>
    </location>
</feature>
<keyword evidence="2 3" id="KW-0175">Coiled coil</keyword>
<proteinExistence type="predicted"/>
<protein>
    <submittedName>
        <fullName evidence="7">Efflux RND transporter periplasmic adaptor subunit</fullName>
    </submittedName>
</protein>
<dbReference type="Gene3D" id="1.10.287.470">
    <property type="entry name" value="Helix hairpin bin"/>
    <property type="match status" value="1"/>
</dbReference>
<evidence type="ECO:0000256" key="3">
    <source>
        <dbReference type="SAM" id="Coils"/>
    </source>
</evidence>
<feature type="domain" description="YknX-like beta-barrel" evidence="6">
    <location>
        <begin position="220"/>
        <end position="304"/>
    </location>
</feature>
<dbReference type="InterPro" id="IPR058636">
    <property type="entry name" value="Beta-barrel_YknX"/>
</dbReference>
<evidence type="ECO:0000259" key="5">
    <source>
        <dbReference type="Pfam" id="PF25984"/>
    </source>
</evidence>
<evidence type="ECO:0000256" key="1">
    <source>
        <dbReference type="ARBA" id="ARBA00004196"/>
    </source>
</evidence>
<dbReference type="Gene3D" id="2.40.420.20">
    <property type="match status" value="1"/>
</dbReference>
<evidence type="ECO:0000313" key="7">
    <source>
        <dbReference type="EMBL" id="MDI9242965.1"/>
    </source>
</evidence>
<feature type="coiled-coil region" evidence="3">
    <location>
        <begin position="107"/>
        <end position="134"/>
    </location>
</feature>
<dbReference type="RefSeq" id="WP_283231400.1">
    <property type="nucleotide sequence ID" value="NZ_JASGBQ010000022.1"/>
</dbReference>
<dbReference type="SUPFAM" id="SSF111369">
    <property type="entry name" value="HlyD-like secretion proteins"/>
    <property type="match status" value="1"/>
</dbReference>
<dbReference type="PANTHER" id="PTHR32347:SF14">
    <property type="entry name" value="EFFLUX SYSTEM COMPONENT YKNX-RELATED"/>
    <property type="match status" value="1"/>
</dbReference>
<dbReference type="Pfam" id="PF25984">
    <property type="entry name" value="BSH_YknX"/>
    <property type="match status" value="1"/>
</dbReference>
<sequence>MKKKIIAGVCLALVAVVAGLVIWKTAAGNREPAGEEAALYADSVGMLTGTGLGTQNRFAGVVEAQNTLKIQLEAGQTVKEIFVEKGQSVEVGTPLFAYDTEEMGLKLEQANLELEKITSSIDTLNTQIDELTKAKKKAPQSEQLSYTTQIQEAQMSVKQEEYNYKVKELEIDRLKKSLESSQMNSTIAGIVQEINETPSYDNYTGEQQPFMSILAVGKYRIKGTVSETNMMNLYPGMPILVHSRVDESIVWTGTVDSIDMEKPISNNNGYYMEGQENMQASRYPFYVTLDSSDGLMLGQHVFLEPDLGQEETKEGMWLMSSYIVQDDGDPYVWAAGEDDRLEKRTVTLGSYDEETDTWEITDGLKASDYIVWPSEDCKKGVPVYKNTGGMMGGMMPADGEMLMDEMPVDEMPIDEMPVDEMPLDEIPVDKEMEDAS</sequence>
<accession>A0AAP4F085</accession>
<keyword evidence="8" id="KW-1185">Reference proteome</keyword>
<dbReference type="Pfam" id="PF25990">
    <property type="entry name" value="Beta-barrel_YknX"/>
    <property type="match status" value="1"/>
</dbReference>
<dbReference type="Gene3D" id="2.40.50.100">
    <property type="match status" value="1"/>
</dbReference>
<comment type="caution">
    <text evidence="7">The sequence shown here is derived from an EMBL/GenBank/DDBJ whole genome shotgun (WGS) entry which is preliminary data.</text>
</comment>
<dbReference type="InterPro" id="IPR058639">
    <property type="entry name" value="BSH_YknX-like"/>
</dbReference>
<dbReference type="PANTHER" id="PTHR32347">
    <property type="entry name" value="EFFLUX SYSTEM COMPONENT YKNX-RELATED"/>
    <property type="match status" value="1"/>
</dbReference>
<feature type="domain" description="YknX-like barrel-sandwich hybrid" evidence="5">
    <location>
        <begin position="77"/>
        <end position="213"/>
    </location>
</feature>
<organism evidence="7 8">
    <name type="scientific">Fusibacillus kribbianus</name>
    <dbReference type="NCBI Taxonomy" id="3044208"/>
    <lineage>
        <taxon>Bacteria</taxon>
        <taxon>Bacillati</taxon>
        <taxon>Bacillota</taxon>
        <taxon>Clostridia</taxon>
        <taxon>Lachnospirales</taxon>
        <taxon>Lachnospiraceae</taxon>
        <taxon>Fusibacillus</taxon>
    </lineage>
</organism>
<dbReference type="Pfam" id="PF25967">
    <property type="entry name" value="RND-MFP_C"/>
    <property type="match status" value="1"/>
</dbReference>
<dbReference type="InterPro" id="IPR050465">
    <property type="entry name" value="UPF0194_transport"/>
</dbReference>